<comment type="function">
    <text evidence="8">Produces ATP from ADP in the presence of a proton gradient across the membrane.</text>
</comment>
<evidence type="ECO:0000256" key="8">
    <source>
        <dbReference type="HAMAP-Rule" id="MF_00530"/>
    </source>
</evidence>
<proteinExistence type="inferred from homology"/>
<name>A0A2M6WU98_9BACT</name>
<reference evidence="12" key="1">
    <citation type="submission" date="2017-09" db="EMBL/GenBank/DDBJ databases">
        <title>Depth-based differentiation of microbial function through sediment-hosted aquifers and enrichment of novel symbionts in the deep terrestrial subsurface.</title>
        <authorList>
            <person name="Probst A.J."/>
            <person name="Ladd B."/>
            <person name="Jarett J.K."/>
            <person name="Geller-Mcgrath D.E."/>
            <person name="Sieber C.M.K."/>
            <person name="Emerson J.B."/>
            <person name="Anantharaman K."/>
            <person name="Thomas B.C."/>
            <person name="Malmstrom R."/>
            <person name="Stieglmeier M."/>
            <person name="Klingl A."/>
            <person name="Woyke T."/>
            <person name="Ryan C.M."/>
            <person name="Banfield J.F."/>
        </authorList>
    </citation>
    <scope>NUCLEOTIDE SEQUENCE [LARGE SCALE GENOMIC DNA]</scope>
</reference>
<evidence type="ECO:0000256" key="3">
    <source>
        <dbReference type="ARBA" id="ARBA00022448"/>
    </source>
</evidence>
<comment type="similarity">
    <text evidence="2 8 9">Belongs to the ATPase epsilon chain family.</text>
</comment>
<evidence type="ECO:0000256" key="9">
    <source>
        <dbReference type="RuleBase" id="RU003656"/>
    </source>
</evidence>
<dbReference type="GO" id="GO:0046933">
    <property type="term" value="F:proton-transporting ATP synthase activity, rotational mechanism"/>
    <property type="evidence" value="ECO:0007669"/>
    <property type="project" value="UniProtKB-UniRule"/>
</dbReference>
<keyword evidence="7 8" id="KW-0066">ATP synthesis</keyword>
<sequence length="142" mass="15783">MEKNFQFELVTPERVVLREQLTSLTLPTVNGEITILPGHVPLVSVLKPGVMIALQVKGEQRVIAVSGGFVEVLEFKVVVLADTAEMASELDEERIKVAQAKAEFLKQSAANHDDLNFADVSALLDKELARLSAVKYWRRLKK</sequence>
<evidence type="ECO:0000256" key="5">
    <source>
        <dbReference type="ARBA" id="ARBA00023136"/>
    </source>
</evidence>
<comment type="subunit">
    <text evidence="8 9">F-type ATPases have 2 components, CF(1) - the catalytic core - and CF(0) - the membrane proton channel. CF(1) has five subunits: alpha(3), beta(3), gamma(1), delta(1), epsilon(1). CF(0) has three main subunits: a, b and c.</text>
</comment>
<dbReference type="Gene3D" id="2.60.15.10">
    <property type="entry name" value="F0F1 ATP synthase delta/epsilon subunit, N-terminal"/>
    <property type="match status" value="1"/>
</dbReference>
<evidence type="ECO:0000256" key="7">
    <source>
        <dbReference type="ARBA" id="ARBA00023310"/>
    </source>
</evidence>
<dbReference type="EMBL" id="PFAM01000006">
    <property type="protein sequence ID" value="PIT96359.1"/>
    <property type="molecule type" value="Genomic_DNA"/>
</dbReference>
<organism evidence="11 12">
    <name type="scientific">Candidatus Falkowbacteria bacterium CG10_big_fil_rev_8_21_14_0_10_37_14</name>
    <dbReference type="NCBI Taxonomy" id="1974561"/>
    <lineage>
        <taxon>Bacteria</taxon>
        <taxon>Candidatus Falkowiibacteriota</taxon>
    </lineage>
</organism>
<keyword evidence="8" id="KW-1003">Cell membrane</keyword>
<feature type="domain" description="ATP synthase F1 complex delta/epsilon subunit N-terminal" evidence="10">
    <location>
        <begin position="5"/>
        <end position="84"/>
    </location>
</feature>
<keyword evidence="6 8" id="KW-0139">CF(1)</keyword>
<dbReference type="GO" id="GO:0005524">
    <property type="term" value="F:ATP binding"/>
    <property type="evidence" value="ECO:0007669"/>
    <property type="project" value="UniProtKB-UniRule"/>
</dbReference>
<dbReference type="GO" id="GO:0045259">
    <property type="term" value="C:proton-transporting ATP synthase complex"/>
    <property type="evidence" value="ECO:0007669"/>
    <property type="project" value="UniProtKB-KW"/>
</dbReference>
<evidence type="ECO:0000256" key="4">
    <source>
        <dbReference type="ARBA" id="ARBA00023065"/>
    </source>
</evidence>
<dbReference type="InterPro" id="IPR036771">
    <property type="entry name" value="ATPsynth_dsu/esu_N"/>
</dbReference>
<dbReference type="HAMAP" id="MF_00530">
    <property type="entry name" value="ATP_synth_epsil_bac"/>
    <property type="match status" value="1"/>
</dbReference>
<dbReference type="SUPFAM" id="SSF51344">
    <property type="entry name" value="Epsilon subunit of F1F0-ATP synthase N-terminal domain"/>
    <property type="match status" value="1"/>
</dbReference>
<keyword evidence="5 8" id="KW-0472">Membrane</keyword>
<evidence type="ECO:0000256" key="2">
    <source>
        <dbReference type="ARBA" id="ARBA00005712"/>
    </source>
</evidence>
<dbReference type="NCBIfam" id="TIGR01216">
    <property type="entry name" value="ATP_synt_epsi"/>
    <property type="match status" value="1"/>
</dbReference>
<dbReference type="PANTHER" id="PTHR13822:SF10">
    <property type="entry name" value="ATP SYNTHASE EPSILON CHAIN, CHLOROPLASTIC"/>
    <property type="match status" value="1"/>
</dbReference>
<evidence type="ECO:0000313" key="12">
    <source>
        <dbReference type="Proteomes" id="UP000228533"/>
    </source>
</evidence>
<keyword evidence="4 8" id="KW-0406">Ion transport</keyword>
<evidence type="ECO:0000259" key="10">
    <source>
        <dbReference type="Pfam" id="PF02823"/>
    </source>
</evidence>
<dbReference type="AlphaFoldDB" id="A0A2M6WU98"/>
<comment type="subcellular location">
    <subcellularLocation>
        <location evidence="8">Cell membrane</location>
        <topology evidence="8">Peripheral membrane protein</topology>
    </subcellularLocation>
    <subcellularLocation>
        <location evidence="1">Endomembrane system</location>
        <topology evidence="1">Peripheral membrane protein</topology>
    </subcellularLocation>
</comment>
<evidence type="ECO:0000256" key="1">
    <source>
        <dbReference type="ARBA" id="ARBA00004184"/>
    </source>
</evidence>
<gene>
    <name evidence="8 11" type="primary">atpC</name>
    <name evidence="11" type="ORF">COT94_00795</name>
</gene>
<evidence type="ECO:0000313" key="11">
    <source>
        <dbReference type="EMBL" id="PIT96359.1"/>
    </source>
</evidence>
<dbReference type="InterPro" id="IPR001469">
    <property type="entry name" value="ATP_synth_F1_dsu/esu"/>
</dbReference>
<accession>A0A2M6WU98</accession>
<protein>
    <recommendedName>
        <fullName evidence="8">ATP synthase epsilon chain</fullName>
    </recommendedName>
    <alternativeName>
        <fullName evidence="8">ATP synthase F1 sector epsilon subunit</fullName>
    </alternativeName>
    <alternativeName>
        <fullName evidence="8">F-ATPase epsilon subunit</fullName>
    </alternativeName>
</protein>
<keyword evidence="8" id="KW-0375">Hydrogen ion transport</keyword>
<dbReference type="CDD" id="cd12152">
    <property type="entry name" value="F1-ATPase_delta"/>
    <property type="match status" value="1"/>
</dbReference>
<dbReference type="Proteomes" id="UP000228533">
    <property type="component" value="Unassembled WGS sequence"/>
</dbReference>
<keyword evidence="3 8" id="KW-0813">Transport</keyword>
<comment type="caution">
    <text evidence="11">The sequence shown here is derived from an EMBL/GenBank/DDBJ whole genome shotgun (WGS) entry which is preliminary data.</text>
</comment>
<dbReference type="GO" id="GO:0012505">
    <property type="term" value="C:endomembrane system"/>
    <property type="evidence" value="ECO:0007669"/>
    <property type="project" value="UniProtKB-SubCell"/>
</dbReference>
<dbReference type="GO" id="GO:0005886">
    <property type="term" value="C:plasma membrane"/>
    <property type="evidence" value="ECO:0007669"/>
    <property type="project" value="UniProtKB-SubCell"/>
</dbReference>
<dbReference type="InterPro" id="IPR020546">
    <property type="entry name" value="ATP_synth_F1_dsu/esu_N"/>
</dbReference>
<dbReference type="Pfam" id="PF02823">
    <property type="entry name" value="ATP-synt_DE_N"/>
    <property type="match status" value="1"/>
</dbReference>
<evidence type="ECO:0000256" key="6">
    <source>
        <dbReference type="ARBA" id="ARBA00023196"/>
    </source>
</evidence>
<dbReference type="PANTHER" id="PTHR13822">
    <property type="entry name" value="ATP SYNTHASE DELTA/EPSILON CHAIN"/>
    <property type="match status" value="1"/>
</dbReference>